<protein>
    <recommendedName>
        <fullName evidence="4">Phospholipase A2</fullName>
    </recommendedName>
</protein>
<feature type="compositionally biased region" description="Low complexity" evidence="1">
    <location>
        <begin position="7"/>
        <end position="32"/>
    </location>
</feature>
<dbReference type="RefSeq" id="WP_218470707.1">
    <property type="nucleotide sequence ID" value="NZ_BAABJN010000006.1"/>
</dbReference>
<organism evidence="2 3">
    <name type="scientific">Nocardia iowensis</name>
    <dbReference type="NCBI Taxonomy" id="204891"/>
    <lineage>
        <taxon>Bacteria</taxon>
        <taxon>Bacillati</taxon>
        <taxon>Actinomycetota</taxon>
        <taxon>Actinomycetes</taxon>
        <taxon>Mycobacteriales</taxon>
        <taxon>Nocardiaceae</taxon>
        <taxon>Nocardia</taxon>
    </lineage>
</organism>
<keyword evidence="3" id="KW-1185">Reference proteome</keyword>
<dbReference type="Proteomes" id="UP000694257">
    <property type="component" value="Chromosome"/>
</dbReference>
<name>A0ABX8RKI8_NOCIO</name>
<evidence type="ECO:0000313" key="3">
    <source>
        <dbReference type="Proteomes" id="UP000694257"/>
    </source>
</evidence>
<gene>
    <name evidence="2" type="ORF">KV110_30950</name>
</gene>
<feature type="region of interest" description="Disordered" evidence="1">
    <location>
        <begin position="1"/>
        <end position="32"/>
    </location>
</feature>
<evidence type="ECO:0000256" key="1">
    <source>
        <dbReference type="SAM" id="MobiDB-lite"/>
    </source>
</evidence>
<accession>A0ABX8RKI8</accession>
<dbReference type="EMBL" id="CP078145">
    <property type="protein sequence ID" value="QXN89841.1"/>
    <property type="molecule type" value="Genomic_DNA"/>
</dbReference>
<reference evidence="2 3" key="1">
    <citation type="submission" date="2021-07" db="EMBL/GenBank/DDBJ databases">
        <title>Whole Genome Sequence of Nocardia Iowensis.</title>
        <authorList>
            <person name="Lamm A."/>
            <person name="Collins-Fairclough A.M."/>
            <person name="Bunk B."/>
            <person name="Sproer C."/>
        </authorList>
    </citation>
    <scope>NUCLEOTIDE SEQUENCE [LARGE SCALE GENOMIC DNA]</scope>
    <source>
        <strain evidence="2 3">NRRL 5646</strain>
    </source>
</reference>
<evidence type="ECO:0008006" key="4">
    <source>
        <dbReference type="Google" id="ProtNLM"/>
    </source>
</evidence>
<proteinExistence type="predicted"/>
<evidence type="ECO:0000313" key="2">
    <source>
        <dbReference type="EMBL" id="QXN89841.1"/>
    </source>
</evidence>
<sequence length="268" mass="27181">MSTPTNAGPATARPAQAAGASPSPSATTGSATRRAAALTAAALTTMAATVFLAPAPHAVAASASAPVESAEARAAVTELTSGGPGSLTAIPDDFSAQFGYRPSTVGGLVVNPRGDCSSPVTLPVEFETACKAHDLGYDLLRYAEQRGEPLGPWARQALDSTLDRHMHESCDTRTDPFSRARCNAMAAIASTFVDLNSRRQGYGAPVAESVLGAAETDSATSWQLLGVLGAGVAGLGAALTMRNKRRVAQPVAGSTRTMNSTAVLGVQG</sequence>